<dbReference type="AlphaFoldDB" id="A0A9X2IAW0"/>
<dbReference type="EMBL" id="JANCNS010000001">
    <property type="protein sequence ID" value="MCP9199368.1"/>
    <property type="molecule type" value="Genomic_DNA"/>
</dbReference>
<feature type="signal peptide" evidence="1">
    <location>
        <begin position="1"/>
        <end position="26"/>
    </location>
</feature>
<comment type="caution">
    <text evidence="2">The sequence shown here is derived from an EMBL/GenBank/DDBJ whole genome shotgun (WGS) entry which is preliminary data.</text>
</comment>
<evidence type="ECO:0008006" key="4">
    <source>
        <dbReference type="Google" id="ProtNLM"/>
    </source>
</evidence>
<keyword evidence="1" id="KW-0732">Signal</keyword>
<evidence type="ECO:0000313" key="2">
    <source>
        <dbReference type="EMBL" id="MCP9199368.1"/>
    </source>
</evidence>
<reference evidence="2" key="1">
    <citation type="submission" date="2022-07" db="EMBL/GenBank/DDBJ databases">
        <title>Gramela sediminis sp. nov., isolated from deep-sea sediment of the Indian Ocean.</title>
        <authorList>
            <person name="Shi H."/>
        </authorList>
    </citation>
    <scope>NUCLEOTIDE SEQUENCE</scope>
    <source>
        <strain evidence="2">GC03-9</strain>
    </source>
</reference>
<accession>A0A9X2IAW0</accession>
<feature type="chain" id="PRO_5040966820" description="Lipoprotein" evidence="1">
    <location>
        <begin position="27"/>
        <end position="117"/>
    </location>
</feature>
<dbReference type="RefSeq" id="WP_241549668.1">
    <property type="nucleotide sequence ID" value="NZ_JANCNS010000001.1"/>
</dbReference>
<keyword evidence="3" id="KW-1185">Reference proteome</keyword>
<evidence type="ECO:0000256" key="1">
    <source>
        <dbReference type="SAM" id="SignalP"/>
    </source>
</evidence>
<organism evidence="2 3">
    <name type="scientific">Christiangramia oceanisediminis</name>
    <dbReference type="NCBI Taxonomy" id="2920386"/>
    <lineage>
        <taxon>Bacteria</taxon>
        <taxon>Pseudomonadati</taxon>
        <taxon>Bacteroidota</taxon>
        <taxon>Flavobacteriia</taxon>
        <taxon>Flavobacteriales</taxon>
        <taxon>Flavobacteriaceae</taxon>
        <taxon>Christiangramia</taxon>
    </lineage>
</organism>
<evidence type="ECO:0000313" key="3">
    <source>
        <dbReference type="Proteomes" id="UP001155280"/>
    </source>
</evidence>
<dbReference type="Proteomes" id="UP001155280">
    <property type="component" value="Unassembled WGS sequence"/>
</dbReference>
<name>A0A9X2IAW0_9FLAO</name>
<dbReference type="PROSITE" id="PS51257">
    <property type="entry name" value="PROKAR_LIPOPROTEIN"/>
    <property type="match status" value="1"/>
</dbReference>
<proteinExistence type="predicted"/>
<protein>
    <recommendedName>
        <fullName evidence="4">Lipoprotein</fullName>
    </recommendedName>
</protein>
<sequence>MKNSAYSFSKLLFLLVFMLAGCSIFASENTQSSDFYQAESDTFKSAPSKIFLPKNLNEDSLLQKAEEEPISEFKLQTSFSVTDSYPELKKETSKAQISAASNKQILYRQIFPFHFFW</sequence>
<gene>
    <name evidence="2" type="ORF">MKO06_05585</name>
</gene>